<organism evidence="2">
    <name type="scientific">uncultured Rubrobacteraceae bacterium</name>
    <dbReference type="NCBI Taxonomy" id="349277"/>
    <lineage>
        <taxon>Bacteria</taxon>
        <taxon>Bacillati</taxon>
        <taxon>Actinomycetota</taxon>
        <taxon>Rubrobacteria</taxon>
        <taxon>Rubrobacterales</taxon>
        <taxon>Rubrobacteraceae</taxon>
        <taxon>environmental samples</taxon>
    </lineage>
</organism>
<feature type="non-terminal residue" evidence="2">
    <location>
        <position position="1"/>
    </location>
</feature>
<dbReference type="GO" id="GO:0061522">
    <property type="term" value="F:1,4-dihydroxy-2-naphthoyl-CoA thioesterase activity"/>
    <property type="evidence" value="ECO:0007669"/>
    <property type="project" value="UniProtKB-EC"/>
</dbReference>
<name>A0A6J4RP18_9ACTN</name>
<feature type="compositionally biased region" description="Basic and acidic residues" evidence="1">
    <location>
        <begin position="1"/>
        <end position="15"/>
    </location>
</feature>
<feature type="compositionally biased region" description="Basic and acidic residues" evidence="1">
    <location>
        <begin position="47"/>
        <end position="62"/>
    </location>
</feature>
<accession>A0A6J4RP18</accession>
<dbReference type="AlphaFoldDB" id="A0A6J4RP18"/>
<evidence type="ECO:0000313" key="2">
    <source>
        <dbReference type="EMBL" id="CAA9471296.1"/>
    </source>
</evidence>
<dbReference type="EC" id="3.1.2.28" evidence="2"/>
<feature type="compositionally biased region" description="Basic residues" evidence="1">
    <location>
        <begin position="122"/>
        <end position="134"/>
    </location>
</feature>
<feature type="non-terminal residue" evidence="2">
    <location>
        <position position="134"/>
    </location>
</feature>
<reference evidence="2" key="1">
    <citation type="submission" date="2020-02" db="EMBL/GenBank/DDBJ databases">
        <authorList>
            <person name="Meier V. D."/>
        </authorList>
    </citation>
    <scope>NUCLEOTIDE SEQUENCE</scope>
    <source>
        <strain evidence="2">AVDCRST_MAG12</strain>
    </source>
</reference>
<protein>
    <submittedName>
        <fullName evidence="2">1,4-dihydroxy-2-naphthoyl-CoA hydrolase in menaquinone biosynthesis</fullName>
        <ecNumber evidence="2">3.1.2.28</ecNumber>
    </submittedName>
</protein>
<gene>
    <name evidence="2" type="ORF">AVDCRST_MAG12-800</name>
</gene>
<sequence length="134" mass="15041">GPGGPNEERRGRDAPPRPGVCGAHAGAGGGDDARGREAPPAVRVPARRGERGARRERGERRRFSQLPAGQGGLWGRDQREPRPPQEERHPDRRWRPGAPRTHEPGVGGPHYGRERQDGLRLPLHRRRRRRRIVL</sequence>
<feature type="region of interest" description="Disordered" evidence="1">
    <location>
        <begin position="1"/>
        <end position="134"/>
    </location>
</feature>
<proteinExistence type="predicted"/>
<feature type="compositionally biased region" description="Basic and acidic residues" evidence="1">
    <location>
        <begin position="76"/>
        <end position="94"/>
    </location>
</feature>
<evidence type="ECO:0000256" key="1">
    <source>
        <dbReference type="SAM" id="MobiDB-lite"/>
    </source>
</evidence>
<dbReference type="EMBL" id="CADCVK010000137">
    <property type="protein sequence ID" value="CAA9471296.1"/>
    <property type="molecule type" value="Genomic_DNA"/>
</dbReference>
<keyword evidence="2" id="KW-0378">Hydrolase</keyword>